<organism evidence="7 8">
    <name type="scientific">Sporomusa termitida</name>
    <dbReference type="NCBI Taxonomy" id="2377"/>
    <lineage>
        <taxon>Bacteria</taxon>
        <taxon>Bacillati</taxon>
        <taxon>Bacillota</taxon>
        <taxon>Negativicutes</taxon>
        <taxon>Selenomonadales</taxon>
        <taxon>Sporomusaceae</taxon>
        <taxon>Sporomusa</taxon>
    </lineage>
</organism>
<evidence type="ECO:0000256" key="4">
    <source>
        <dbReference type="ARBA" id="ARBA00023125"/>
    </source>
</evidence>
<dbReference type="Proteomes" id="UP000320776">
    <property type="component" value="Chromosome"/>
</dbReference>
<dbReference type="PANTHER" id="PTHR43133">
    <property type="entry name" value="RNA POLYMERASE ECF-TYPE SIGMA FACTO"/>
    <property type="match status" value="1"/>
</dbReference>
<dbReference type="Pfam" id="PF08281">
    <property type="entry name" value="Sigma70_r4_2"/>
    <property type="match status" value="1"/>
</dbReference>
<dbReference type="SUPFAM" id="SSF88946">
    <property type="entry name" value="Sigma2 domain of RNA polymerase sigma factors"/>
    <property type="match status" value="1"/>
</dbReference>
<accession>A0A517DX99</accession>
<keyword evidence="8" id="KW-1185">Reference proteome</keyword>
<dbReference type="Gene3D" id="1.10.10.10">
    <property type="entry name" value="Winged helix-like DNA-binding domain superfamily/Winged helix DNA-binding domain"/>
    <property type="match status" value="1"/>
</dbReference>
<keyword evidence="4" id="KW-0238">DNA-binding</keyword>
<sequence length="199" mass="21627">MPQVRKMTGEELVIAAQAGDGAAFAEVCRRFAGLVYKYACQPAVAGIKEEAAAEGWLALAGAVQTYDLSTGIPFAGYARQQVRYAVWNLFKRERRRWQREVPLTGGDREDGEYSLLTTLAAPDNVELAAEEAAIAGAVKEALAALPDKQRLVIVATLLGDVRLTEIAARWGITPQAVYGLRQRGLTCLHKQLTGLSILR</sequence>
<dbReference type="InterPro" id="IPR013249">
    <property type="entry name" value="RNA_pol_sigma70_r4_t2"/>
</dbReference>
<feature type="domain" description="RNA polymerase sigma factor 70 region 4 type 2" evidence="6">
    <location>
        <begin position="137"/>
        <end position="188"/>
    </location>
</feature>
<dbReference type="EMBL" id="CP036259">
    <property type="protein sequence ID" value="QDR81978.1"/>
    <property type="molecule type" value="Genomic_DNA"/>
</dbReference>
<evidence type="ECO:0000313" key="7">
    <source>
        <dbReference type="EMBL" id="QDR81978.1"/>
    </source>
</evidence>
<dbReference type="GO" id="GO:0003677">
    <property type="term" value="F:DNA binding"/>
    <property type="evidence" value="ECO:0007669"/>
    <property type="project" value="UniProtKB-KW"/>
</dbReference>
<reference evidence="7 8" key="1">
    <citation type="submission" date="2019-02" db="EMBL/GenBank/DDBJ databases">
        <title>Closed genome of Sporomusa termitida DSM 4440.</title>
        <authorList>
            <person name="Poehlein A."/>
            <person name="Daniel R."/>
        </authorList>
    </citation>
    <scope>NUCLEOTIDE SEQUENCE [LARGE SCALE GENOMIC DNA]</scope>
    <source>
        <strain evidence="7 8">DSM 4440</strain>
    </source>
</reference>
<dbReference type="InterPro" id="IPR036388">
    <property type="entry name" value="WH-like_DNA-bd_sf"/>
</dbReference>
<dbReference type="AlphaFoldDB" id="A0A517DX99"/>
<dbReference type="NCBIfam" id="TIGR02937">
    <property type="entry name" value="sigma70-ECF"/>
    <property type="match status" value="1"/>
</dbReference>
<protein>
    <submittedName>
        <fullName evidence="7">Sigma70-ECF: RNA polymerase sigma factor, sigma-70 family</fullName>
    </submittedName>
</protein>
<proteinExistence type="inferred from homology"/>
<dbReference type="Gene3D" id="1.10.1740.10">
    <property type="match status" value="1"/>
</dbReference>
<dbReference type="InterPro" id="IPR039425">
    <property type="entry name" value="RNA_pol_sigma-70-like"/>
</dbReference>
<dbReference type="InterPro" id="IPR014284">
    <property type="entry name" value="RNA_pol_sigma-70_dom"/>
</dbReference>
<evidence type="ECO:0000256" key="2">
    <source>
        <dbReference type="ARBA" id="ARBA00023015"/>
    </source>
</evidence>
<dbReference type="KEGG" id="sted:SPTER_33990"/>
<keyword evidence="3" id="KW-0731">Sigma factor</keyword>
<evidence type="ECO:0000256" key="3">
    <source>
        <dbReference type="ARBA" id="ARBA00023082"/>
    </source>
</evidence>
<evidence type="ECO:0000259" key="6">
    <source>
        <dbReference type="Pfam" id="PF08281"/>
    </source>
</evidence>
<dbReference type="InterPro" id="IPR013324">
    <property type="entry name" value="RNA_pol_sigma_r3/r4-like"/>
</dbReference>
<dbReference type="PANTHER" id="PTHR43133:SF8">
    <property type="entry name" value="RNA POLYMERASE SIGMA FACTOR HI_1459-RELATED"/>
    <property type="match status" value="1"/>
</dbReference>
<evidence type="ECO:0000256" key="5">
    <source>
        <dbReference type="ARBA" id="ARBA00023163"/>
    </source>
</evidence>
<name>A0A517DX99_9FIRM</name>
<dbReference type="GO" id="GO:0006352">
    <property type="term" value="P:DNA-templated transcription initiation"/>
    <property type="evidence" value="ECO:0007669"/>
    <property type="project" value="InterPro"/>
</dbReference>
<dbReference type="SUPFAM" id="SSF88659">
    <property type="entry name" value="Sigma3 and sigma4 domains of RNA polymerase sigma factors"/>
    <property type="match status" value="1"/>
</dbReference>
<comment type="similarity">
    <text evidence="1">Belongs to the sigma-70 factor family. ECF subfamily.</text>
</comment>
<dbReference type="InterPro" id="IPR013325">
    <property type="entry name" value="RNA_pol_sigma_r2"/>
</dbReference>
<dbReference type="GO" id="GO:0016987">
    <property type="term" value="F:sigma factor activity"/>
    <property type="evidence" value="ECO:0007669"/>
    <property type="project" value="UniProtKB-KW"/>
</dbReference>
<evidence type="ECO:0000256" key="1">
    <source>
        <dbReference type="ARBA" id="ARBA00010641"/>
    </source>
</evidence>
<gene>
    <name evidence="7" type="ORF">SPTER_33990</name>
</gene>
<keyword evidence="2" id="KW-0805">Transcription regulation</keyword>
<evidence type="ECO:0000313" key="8">
    <source>
        <dbReference type="Proteomes" id="UP000320776"/>
    </source>
</evidence>
<keyword evidence="5" id="KW-0804">Transcription</keyword>